<dbReference type="AlphaFoldDB" id="A0A914AH52"/>
<dbReference type="OrthoDB" id="6428524at2759"/>
<keyword evidence="2" id="KW-1185">Reference proteome</keyword>
<protein>
    <submittedName>
        <fullName evidence="1">Uncharacterized protein</fullName>
    </submittedName>
</protein>
<dbReference type="Proteomes" id="UP000887568">
    <property type="component" value="Unplaced"/>
</dbReference>
<dbReference type="OMA" id="QMISKAY"/>
<organism evidence="1 2">
    <name type="scientific">Patiria miniata</name>
    <name type="common">Bat star</name>
    <name type="synonym">Asterina miniata</name>
    <dbReference type="NCBI Taxonomy" id="46514"/>
    <lineage>
        <taxon>Eukaryota</taxon>
        <taxon>Metazoa</taxon>
        <taxon>Echinodermata</taxon>
        <taxon>Eleutherozoa</taxon>
        <taxon>Asterozoa</taxon>
        <taxon>Asteroidea</taxon>
        <taxon>Valvatacea</taxon>
        <taxon>Valvatida</taxon>
        <taxon>Asterinidae</taxon>
        <taxon>Patiria</taxon>
    </lineage>
</organism>
<dbReference type="RefSeq" id="XP_038063310.1">
    <property type="nucleotide sequence ID" value="XM_038207382.1"/>
</dbReference>
<sequence>MEAALDLSVISPKSQKAADFFRDLVSEILPDLLGHVEGVSNQDRADRVKQALQNISRTYRCKLGNTDTWSRSEWDNAANRCAYVFLYYMHHCHMVYVALQPLLEKSLSHVVQRWRQMKYLQVCCIGGGPGPDLVGLTKFLRDTDVVPVGMLKCSVIDAFPSWKTTWDAIREKLPDPFPVNYFRCDLVRDTAIEPDVLDIIRRVDLVTLVKCFSAVAAFMRDDPRRSSVFQAILRELKPGAVVLYIDNEKNQETWQCFSEITRMAGLDVLHEWHGKPVIPSGEDSAIIQNYSSALELRPMQSCVVSVVLLRKNRPTLSLVRTTDPNKPAVVTHPGVPSRNPYLETRLFNQPDTNAMHVNGHLQVEWPYRKLSKQQQQSTGIYAGGDNIIVNGLPSQK</sequence>
<evidence type="ECO:0000313" key="1">
    <source>
        <dbReference type="EnsemblMetazoa" id="XP_038063310.1"/>
    </source>
</evidence>
<evidence type="ECO:0000313" key="2">
    <source>
        <dbReference type="Proteomes" id="UP000887568"/>
    </source>
</evidence>
<dbReference type="GeneID" id="119734001"/>
<accession>A0A914AH52</accession>
<reference evidence="1" key="1">
    <citation type="submission" date="2022-11" db="UniProtKB">
        <authorList>
            <consortium name="EnsemblMetazoa"/>
        </authorList>
    </citation>
    <scope>IDENTIFICATION</scope>
</reference>
<proteinExistence type="predicted"/>
<name>A0A914AH52_PATMI</name>
<dbReference type="EnsemblMetazoa" id="XM_038207382.1">
    <property type="protein sequence ID" value="XP_038063310.1"/>
    <property type="gene ID" value="LOC119734001"/>
</dbReference>